<protein>
    <submittedName>
        <fullName evidence="1">Uncharacterized protein</fullName>
    </submittedName>
</protein>
<keyword evidence="2" id="KW-1185">Reference proteome</keyword>
<dbReference type="Proteomes" id="UP000318538">
    <property type="component" value="Chromosome"/>
</dbReference>
<reference evidence="1 2" key="1">
    <citation type="submission" date="2019-02" db="EMBL/GenBank/DDBJ databases">
        <title>Deep-cultivation of Planctomycetes and their phenomic and genomic characterization uncovers novel biology.</title>
        <authorList>
            <person name="Wiegand S."/>
            <person name="Jogler M."/>
            <person name="Boedeker C."/>
            <person name="Pinto D."/>
            <person name="Vollmers J."/>
            <person name="Rivas-Marin E."/>
            <person name="Kohn T."/>
            <person name="Peeters S.H."/>
            <person name="Heuer A."/>
            <person name="Rast P."/>
            <person name="Oberbeckmann S."/>
            <person name="Bunk B."/>
            <person name="Jeske O."/>
            <person name="Meyerdierks A."/>
            <person name="Storesund J.E."/>
            <person name="Kallscheuer N."/>
            <person name="Luecker S."/>
            <person name="Lage O.M."/>
            <person name="Pohl T."/>
            <person name="Merkel B.J."/>
            <person name="Hornburger P."/>
            <person name="Mueller R.-W."/>
            <person name="Bruemmer F."/>
            <person name="Labrenz M."/>
            <person name="Spormann A.M."/>
            <person name="Op den Camp H."/>
            <person name="Overmann J."/>
            <person name="Amann R."/>
            <person name="Jetten M.S.M."/>
            <person name="Mascher T."/>
            <person name="Medema M.H."/>
            <person name="Devos D.P."/>
            <person name="Kaster A.-K."/>
            <person name="Ovreas L."/>
            <person name="Rohde M."/>
            <person name="Galperin M.Y."/>
            <person name="Jogler C."/>
        </authorList>
    </citation>
    <scope>NUCLEOTIDE SEQUENCE [LARGE SCALE GENOMIC DNA]</scope>
    <source>
        <strain evidence="1 2">K22_7</strain>
    </source>
</reference>
<dbReference type="OrthoDB" id="9066681at2"/>
<name>A0A517ND19_9BACT</name>
<dbReference type="AlphaFoldDB" id="A0A517ND19"/>
<proteinExistence type="predicted"/>
<sequence length="386" mass="43235">MSEYQYVAFRAVDRPLSDTQLAYAEKQSSRSELSKWEMSVEYHYGSFRGDVNGLLRGGFDLYLAYADYGEREVRLRLPHGLPFSRKILAPFLAFDNITWTKDAKGGGILTVAISHDPGEKEDIEEFTVYLDALESIRQQLITGDLRAFYLLWLCGAVDEFDELDETVAPPVPHGLDQMPAKSLDLLQFFGLDPLFCQAAAEGVPAYEPSDDEDPIQLWARSISETRSRALLLRFLKDDLVETKAELIAEIHDTGKMIDWPTTPCERTLNDLISAVSILRITEEKKQDKIAKAEANRQAAKVEKIRQARMEQMRASPQTWLTKAEKTAAAGGTDNYRAAAEMLADVREAIGGPRGERLAGNRASKIAKAHPTRNMLKSALRKKGLLP</sequence>
<dbReference type="RefSeq" id="WP_145170892.1">
    <property type="nucleotide sequence ID" value="NZ_CP036525.1"/>
</dbReference>
<dbReference type="EMBL" id="CP036525">
    <property type="protein sequence ID" value="QDT05011.1"/>
    <property type="molecule type" value="Genomic_DNA"/>
</dbReference>
<evidence type="ECO:0000313" key="2">
    <source>
        <dbReference type="Proteomes" id="UP000318538"/>
    </source>
</evidence>
<organism evidence="1 2">
    <name type="scientific">Rubripirellula lacrimiformis</name>
    <dbReference type="NCBI Taxonomy" id="1930273"/>
    <lineage>
        <taxon>Bacteria</taxon>
        <taxon>Pseudomonadati</taxon>
        <taxon>Planctomycetota</taxon>
        <taxon>Planctomycetia</taxon>
        <taxon>Pirellulales</taxon>
        <taxon>Pirellulaceae</taxon>
        <taxon>Rubripirellula</taxon>
    </lineage>
</organism>
<evidence type="ECO:0000313" key="1">
    <source>
        <dbReference type="EMBL" id="QDT05011.1"/>
    </source>
</evidence>
<gene>
    <name evidence="1" type="ORF">K227x_34090</name>
</gene>
<accession>A0A517ND19</accession>
<dbReference type="KEGG" id="rlc:K227x_34090"/>